<reference evidence="2 3" key="1">
    <citation type="submission" date="2019-07" db="EMBL/GenBank/DDBJ databases">
        <title>Whole genome shotgun sequence of Halolactibacillus alkaliphilus NBRC 103919.</title>
        <authorList>
            <person name="Hosoyama A."/>
            <person name="Uohara A."/>
            <person name="Ohji S."/>
            <person name="Ichikawa N."/>
        </authorList>
    </citation>
    <scope>NUCLEOTIDE SEQUENCE [LARGE SCALE GENOMIC DNA]</scope>
    <source>
        <strain evidence="2 3">NBRC 103919</strain>
    </source>
</reference>
<proteinExistence type="predicted"/>
<dbReference type="Gene3D" id="3.40.50.300">
    <property type="entry name" value="P-loop containing nucleotide triphosphate hydrolases"/>
    <property type="match status" value="2"/>
</dbReference>
<dbReference type="CDD" id="cd07432">
    <property type="entry name" value="PHP_HisPPase"/>
    <property type="match status" value="1"/>
</dbReference>
<dbReference type="STRING" id="442899.SAMN05720591_1504"/>
<dbReference type="AlphaFoldDB" id="A0A511X504"/>
<dbReference type="Proteomes" id="UP000321400">
    <property type="component" value="Unassembled WGS sequence"/>
</dbReference>
<dbReference type="InterPro" id="IPR027417">
    <property type="entry name" value="P-loop_NTPase"/>
</dbReference>
<gene>
    <name evidence="2" type="ORF">HAL01_24750</name>
</gene>
<dbReference type="NCBIfam" id="NF045780">
    <property type="entry name" value="TrlF_fam_ATP"/>
    <property type="match status" value="1"/>
</dbReference>
<dbReference type="Gene3D" id="3.20.20.140">
    <property type="entry name" value="Metal-dependent hydrolases"/>
    <property type="match status" value="1"/>
</dbReference>
<dbReference type="GO" id="GO:0035312">
    <property type="term" value="F:5'-3' DNA exonuclease activity"/>
    <property type="evidence" value="ECO:0007669"/>
    <property type="project" value="TreeGrafter"/>
</dbReference>
<protein>
    <recommendedName>
        <fullName evidence="1">Polymerase/histidinol phosphatase N-terminal domain-containing protein</fullName>
    </recommendedName>
</protein>
<dbReference type="PANTHER" id="PTHR42924:SF3">
    <property type="entry name" value="POLYMERASE_HISTIDINOL PHOSPHATASE N-TERMINAL DOMAIN-CONTAINING PROTEIN"/>
    <property type="match status" value="1"/>
</dbReference>
<dbReference type="PANTHER" id="PTHR42924">
    <property type="entry name" value="EXONUCLEASE"/>
    <property type="match status" value="1"/>
</dbReference>
<evidence type="ECO:0000313" key="2">
    <source>
        <dbReference type="EMBL" id="GEN58011.1"/>
    </source>
</evidence>
<dbReference type="InterPro" id="IPR004013">
    <property type="entry name" value="PHP_dom"/>
</dbReference>
<organism evidence="2 3">
    <name type="scientific">Halolactibacillus alkaliphilus</name>
    <dbReference type="NCBI Taxonomy" id="442899"/>
    <lineage>
        <taxon>Bacteria</taxon>
        <taxon>Bacillati</taxon>
        <taxon>Bacillota</taxon>
        <taxon>Bacilli</taxon>
        <taxon>Bacillales</taxon>
        <taxon>Bacillaceae</taxon>
        <taxon>Halolactibacillus</taxon>
    </lineage>
</organism>
<sequence>MNYKGARWYKTDLHLHTPASKCFMDKEVTAQDWVDRCIEQGLDVVAVTDHNTGGWIDQIKEAAKDTSLIVFPGVEVTCGEAKVHMLVLFDVDKSTQDIEDFLNNINISRENFATDEAFTDKNTQQLALAASQKNALVIPAHIDEFNGISNMGFTNRENLLKDENIDAVQVVHQLFLDGNINNEEIESTLKEYYQKDIDKSIYRDWKVSVSQALDEKKAILTFSDNPHGPGNPKHGLWGIGMRFTWIKLNETVNLDSLKQALILPEYRIRNDFQSDSIPYNLPDLWIKNIKVNNTILNRNRIELDFNPQMNSIIGGRGSGKSSILRLIRGVFKKIQDLELADSIGGATLKKEQEDFFKVNSSATGILLEDTTIEITVVKYGFEYLIKATGFQRHEVRELKVFKKEDSEFIEQDIIDLKDFFKFDIYSQKQIFEIARYPNALRNRIDVAIEGMSEINNDINKKKNHFLEQSAKIRSLRYQISKKSKIISEIKDKKEQISSFRESGFEDLVQKFKAFNNENELIKEVHIDIENKKDLISGIRDGFEIKNLNIESYRDNYQDEISTLVNPILKDFEVVQSLLQDAESKLDEMYLSLKRDMQITKWFSDRKLNRDEFMRIKQELAEKGIDDLSKLEKATVELSKLERDLKDIEKIESDIVSENEYLHAIYEEFIELRNSITDTRKQFINEVLSDENIKIEVRQYRDRNHYLKRFREIIQKETSFKDDLKIVADKCLQGGNVIDLQQELINEIRSVRNNGISTFSSRFESVLKELNEEQIDELLLHLPEDEITVKYRANSSSGFQLLSNASAGQKTSAILTFLLSYGDVPLLLDQPEDDLDNHLIYELIVDRLKIVKNKRQIIVVSHNANIPVNGDTEWLIAMNSKSRDIDVLYSGTIEVEEVRKEICDVMEGGENAFKLRAKRYNI</sequence>
<dbReference type="InterPro" id="IPR052018">
    <property type="entry name" value="PHP_domain"/>
</dbReference>
<dbReference type="InterPro" id="IPR003141">
    <property type="entry name" value="Pol/His_phosphatase_N"/>
</dbReference>
<evidence type="ECO:0000259" key="1">
    <source>
        <dbReference type="SMART" id="SM00481"/>
    </source>
</evidence>
<dbReference type="SUPFAM" id="SSF52540">
    <property type="entry name" value="P-loop containing nucleoside triphosphate hydrolases"/>
    <property type="match status" value="1"/>
</dbReference>
<name>A0A511X504_9BACI</name>
<dbReference type="InterPro" id="IPR016195">
    <property type="entry name" value="Pol/histidinol_Pase-like"/>
</dbReference>
<accession>A0A511X504</accession>
<dbReference type="GO" id="GO:0004534">
    <property type="term" value="F:5'-3' RNA exonuclease activity"/>
    <property type="evidence" value="ECO:0007669"/>
    <property type="project" value="TreeGrafter"/>
</dbReference>
<dbReference type="RefSeq" id="WP_089803639.1">
    <property type="nucleotide sequence ID" value="NZ_BJYE01000056.1"/>
</dbReference>
<dbReference type="Pfam" id="PF02811">
    <property type="entry name" value="PHP"/>
    <property type="match status" value="1"/>
</dbReference>
<dbReference type="InterPro" id="IPR054787">
    <property type="entry name" value="TrlF_ATPase"/>
</dbReference>
<dbReference type="OrthoDB" id="9791620at2"/>
<comment type="caution">
    <text evidence="2">The sequence shown here is derived from an EMBL/GenBank/DDBJ whole genome shotgun (WGS) entry which is preliminary data.</text>
</comment>
<dbReference type="SMART" id="SM00481">
    <property type="entry name" value="POLIIIAc"/>
    <property type="match status" value="1"/>
</dbReference>
<dbReference type="EMBL" id="BJYE01000056">
    <property type="protein sequence ID" value="GEN58011.1"/>
    <property type="molecule type" value="Genomic_DNA"/>
</dbReference>
<keyword evidence="3" id="KW-1185">Reference proteome</keyword>
<evidence type="ECO:0000313" key="3">
    <source>
        <dbReference type="Proteomes" id="UP000321400"/>
    </source>
</evidence>
<dbReference type="SUPFAM" id="SSF89550">
    <property type="entry name" value="PHP domain-like"/>
    <property type="match status" value="1"/>
</dbReference>
<feature type="domain" description="Polymerase/histidinol phosphatase N-terminal" evidence="1">
    <location>
        <begin position="11"/>
        <end position="80"/>
    </location>
</feature>